<evidence type="ECO:0000256" key="2">
    <source>
        <dbReference type="SAM" id="SignalP"/>
    </source>
</evidence>
<feature type="chain" id="PRO_5032395031" description="Lipoprotein" evidence="2">
    <location>
        <begin position="23"/>
        <end position="186"/>
    </location>
</feature>
<dbReference type="Proteomes" id="UP000582837">
    <property type="component" value="Unassembled WGS sequence"/>
</dbReference>
<reference evidence="3 4" key="1">
    <citation type="submission" date="2020-08" db="EMBL/GenBank/DDBJ databases">
        <title>Genomic Encyclopedia of Type Strains, Phase IV (KMG-IV): sequencing the most valuable type-strain genomes for metagenomic binning, comparative biology and taxonomic classification.</title>
        <authorList>
            <person name="Goeker M."/>
        </authorList>
    </citation>
    <scope>NUCLEOTIDE SEQUENCE [LARGE SCALE GENOMIC DNA]</scope>
    <source>
        <strain evidence="3 4">DSM 29007</strain>
    </source>
</reference>
<proteinExistence type="predicted"/>
<evidence type="ECO:0000256" key="1">
    <source>
        <dbReference type="SAM" id="MobiDB-lite"/>
    </source>
</evidence>
<evidence type="ECO:0008006" key="5">
    <source>
        <dbReference type="Google" id="ProtNLM"/>
    </source>
</evidence>
<dbReference type="EMBL" id="JACHIA010000004">
    <property type="protein sequence ID" value="MBB6070237.1"/>
    <property type="molecule type" value="Genomic_DNA"/>
</dbReference>
<dbReference type="PROSITE" id="PS51257">
    <property type="entry name" value="PROKAR_LIPOPROTEIN"/>
    <property type="match status" value="1"/>
</dbReference>
<feature type="signal peptide" evidence="2">
    <location>
        <begin position="1"/>
        <end position="22"/>
    </location>
</feature>
<keyword evidence="2" id="KW-0732">Signal</keyword>
<evidence type="ECO:0000313" key="3">
    <source>
        <dbReference type="EMBL" id="MBB6070237.1"/>
    </source>
</evidence>
<evidence type="ECO:0000313" key="4">
    <source>
        <dbReference type="Proteomes" id="UP000582837"/>
    </source>
</evidence>
<accession>A0A841GNM1</accession>
<sequence length="186" mass="19714">MFRARVLWVMGCAAVLASAACASGGGSGASRPNTSPGGVETRVDPASPNVQYVGREQRVTENGQNTSYFLRSFRNKTSGAVSHQLYVTDRYRAREYRNWARASGPGSQTLQYVAISRDVEQCGDTAGCPRVEAFGVTLPHAALTRAAAAGYTVRVSTRGGRTVSLPIPGAVVQAQLQAIAQPLPRS</sequence>
<name>A0A841GNM1_9BACT</name>
<protein>
    <recommendedName>
        <fullName evidence="5">Lipoprotein</fullName>
    </recommendedName>
</protein>
<feature type="region of interest" description="Disordered" evidence="1">
    <location>
        <begin position="25"/>
        <end position="46"/>
    </location>
</feature>
<dbReference type="RefSeq" id="WP_170035634.1">
    <property type="nucleotide sequence ID" value="NZ_JABDTL010000001.1"/>
</dbReference>
<gene>
    <name evidence="3" type="ORF">HNQ61_001856</name>
</gene>
<dbReference type="AlphaFoldDB" id="A0A841GNM1"/>
<keyword evidence="4" id="KW-1185">Reference proteome</keyword>
<comment type="caution">
    <text evidence="3">The sequence shown here is derived from an EMBL/GenBank/DDBJ whole genome shotgun (WGS) entry which is preliminary data.</text>
</comment>
<organism evidence="3 4">
    <name type="scientific">Longimicrobium terrae</name>
    <dbReference type="NCBI Taxonomy" id="1639882"/>
    <lineage>
        <taxon>Bacteria</taxon>
        <taxon>Pseudomonadati</taxon>
        <taxon>Gemmatimonadota</taxon>
        <taxon>Longimicrobiia</taxon>
        <taxon>Longimicrobiales</taxon>
        <taxon>Longimicrobiaceae</taxon>
        <taxon>Longimicrobium</taxon>
    </lineage>
</organism>